<gene>
    <name evidence="4" type="ordered locus">Halhy_6094</name>
</gene>
<dbReference type="Gene3D" id="3.30.70.2220">
    <property type="entry name" value="CRISPR-Cas system, Cmr2 subunit, D1 domain, cysteine cluster"/>
    <property type="match status" value="1"/>
</dbReference>
<protein>
    <submittedName>
        <fullName evidence="4">CRISPR-associated protein, Crm2 family</fullName>
    </submittedName>
</protein>
<dbReference type="eggNOG" id="COG1353">
    <property type="taxonomic scope" value="Bacteria"/>
</dbReference>
<evidence type="ECO:0000256" key="2">
    <source>
        <dbReference type="ARBA" id="ARBA00023118"/>
    </source>
</evidence>
<evidence type="ECO:0000259" key="3">
    <source>
        <dbReference type="PROSITE" id="PS50887"/>
    </source>
</evidence>
<dbReference type="Pfam" id="PF12469">
    <property type="entry name" value="Cmr2_N"/>
    <property type="match status" value="1"/>
</dbReference>
<keyword evidence="1" id="KW-0547">Nucleotide-binding</keyword>
<evidence type="ECO:0000313" key="4">
    <source>
        <dbReference type="EMBL" id="AEE53916.1"/>
    </source>
</evidence>
<dbReference type="InterPro" id="IPR054767">
    <property type="entry name" value="Cas10-Cmr2_palm2"/>
</dbReference>
<dbReference type="Proteomes" id="UP000008461">
    <property type="component" value="Chromosome"/>
</dbReference>
<dbReference type="NCBIfam" id="TIGR02577">
    <property type="entry name" value="cas_TM1794_Cmr2"/>
    <property type="match status" value="1"/>
</dbReference>
<organism evidence="4 5">
    <name type="scientific">Haliscomenobacter hydrossis (strain ATCC 27775 / DSM 1100 / LMG 10767 / O)</name>
    <dbReference type="NCBI Taxonomy" id="760192"/>
    <lineage>
        <taxon>Bacteria</taxon>
        <taxon>Pseudomonadati</taxon>
        <taxon>Bacteroidota</taxon>
        <taxon>Saprospiria</taxon>
        <taxon>Saprospirales</taxon>
        <taxon>Haliscomenobacteraceae</taxon>
        <taxon>Haliscomenobacter</taxon>
    </lineage>
</organism>
<dbReference type="PROSITE" id="PS50887">
    <property type="entry name" value="GGDEF"/>
    <property type="match status" value="1"/>
</dbReference>
<dbReference type="EMBL" id="CP002691">
    <property type="protein sequence ID" value="AEE53916.1"/>
    <property type="molecule type" value="Genomic_DNA"/>
</dbReference>
<dbReference type="RefSeq" id="WP_013768438.1">
    <property type="nucleotide sequence ID" value="NC_015510.1"/>
</dbReference>
<dbReference type="GO" id="GO:0000166">
    <property type="term" value="F:nucleotide binding"/>
    <property type="evidence" value="ECO:0007669"/>
    <property type="project" value="UniProtKB-KW"/>
</dbReference>
<dbReference type="Gene3D" id="3.30.70.270">
    <property type="match status" value="1"/>
</dbReference>
<evidence type="ECO:0000313" key="5">
    <source>
        <dbReference type="Proteomes" id="UP000008461"/>
    </source>
</evidence>
<dbReference type="InterPro" id="IPR000160">
    <property type="entry name" value="GGDEF_dom"/>
</dbReference>
<dbReference type="Pfam" id="PF22335">
    <property type="entry name" value="Cas10-Cmr2_palm2"/>
    <property type="match status" value="1"/>
</dbReference>
<name>F4L2J8_HALH1</name>
<feature type="domain" description="GGDEF" evidence="3">
    <location>
        <begin position="320"/>
        <end position="463"/>
    </location>
</feature>
<dbReference type="InterPro" id="IPR024615">
    <property type="entry name" value="CRISPR-assoc_Cmr2_N"/>
</dbReference>
<dbReference type="STRING" id="760192.Halhy_6094"/>
<sequence>MSQHLFLFTIGPVQSFIAQARKTIDLKAGSDILSKLIQEAISTAQSQFQAEIIVPYAAPDGSSASMPNRFLAQINIASGNCRAMGIAMQQVVEARWKSFAEEALQNMKVVDADETFIQRFKEQIKHSLEVYWVFEPLANEADYRRAYQAIVRNISAIKNTRIFGSLPPNENGRKCSITGERDALVFNHQFPRPSYADPVKTKFLVKSPVHLGAGEGLSAIVATKRFYQLKGFKSTAGIAAMAFLNQAESKMRLQFEGYRKQFHADDWDEQLLYTENLTTDYFKKHLSQQLPDNITPVLLRQLLKELWAKGKELGFPAQTPYYALLSFDGDQMGRIWAGEESSLMDQANLKAFQKKLAELLAGFARKAKDYLDAGRGQTIYAGGDDFTGFINLHYLFETLQFLRNLFRNEVSQPMGLPHEISFSAGICIAHYKTPLGEVVRNAQLAQDHAKEDARRNAFCIHTMKRSGEVLRASIRWGDNQDALNNWTALRTCVNYMQQGCFSNTFIGSITTELLGLMGRQGNLPVEFLPMIKLELKRLIQRAKIDAGMKTYLQANPQETADGVLDNMKKAVLILLENSPEKNKLQNALNMYQIADFLNRQPDHAN</sequence>
<dbReference type="GO" id="GO:0051607">
    <property type="term" value="P:defense response to virus"/>
    <property type="evidence" value="ECO:0007669"/>
    <property type="project" value="UniProtKB-KW"/>
</dbReference>
<keyword evidence="2" id="KW-0051">Antiviral defense</keyword>
<dbReference type="InterPro" id="IPR043128">
    <property type="entry name" value="Rev_trsase/Diguanyl_cyclase"/>
</dbReference>
<reference key="2">
    <citation type="submission" date="2011-04" db="EMBL/GenBank/DDBJ databases">
        <title>Complete sequence of chromosome of Haliscomenobacter hydrossis DSM 1100.</title>
        <authorList>
            <consortium name="US DOE Joint Genome Institute (JGI-PGF)"/>
            <person name="Lucas S."/>
            <person name="Han J."/>
            <person name="Lapidus A."/>
            <person name="Bruce D."/>
            <person name="Goodwin L."/>
            <person name="Pitluck S."/>
            <person name="Peters L."/>
            <person name="Kyrpides N."/>
            <person name="Mavromatis K."/>
            <person name="Ivanova N."/>
            <person name="Ovchinnikova G."/>
            <person name="Pagani I."/>
            <person name="Daligault H."/>
            <person name="Detter J.C."/>
            <person name="Han C."/>
            <person name="Land M."/>
            <person name="Hauser L."/>
            <person name="Markowitz V."/>
            <person name="Cheng J.-F."/>
            <person name="Hugenholtz P."/>
            <person name="Woyke T."/>
            <person name="Wu D."/>
            <person name="Verbarg S."/>
            <person name="Frueling A."/>
            <person name="Brambilla E."/>
            <person name="Klenk H.-P."/>
            <person name="Eisen J.A."/>
        </authorList>
    </citation>
    <scope>NUCLEOTIDE SEQUENCE</scope>
    <source>
        <strain>DSM 1100</strain>
    </source>
</reference>
<reference evidence="4 5" key="1">
    <citation type="journal article" date="2011" name="Stand. Genomic Sci.">
        <title>Complete genome sequence of Haliscomenobacter hydrossis type strain (O).</title>
        <authorList>
            <consortium name="US DOE Joint Genome Institute (JGI-PGF)"/>
            <person name="Daligault H."/>
            <person name="Lapidus A."/>
            <person name="Zeytun A."/>
            <person name="Nolan M."/>
            <person name="Lucas S."/>
            <person name="Del Rio T.G."/>
            <person name="Tice H."/>
            <person name="Cheng J.F."/>
            <person name="Tapia R."/>
            <person name="Han C."/>
            <person name="Goodwin L."/>
            <person name="Pitluck S."/>
            <person name="Liolios K."/>
            <person name="Pagani I."/>
            <person name="Ivanova N."/>
            <person name="Huntemann M."/>
            <person name="Mavromatis K."/>
            <person name="Mikhailova N."/>
            <person name="Pati A."/>
            <person name="Chen A."/>
            <person name="Palaniappan K."/>
            <person name="Land M."/>
            <person name="Hauser L."/>
            <person name="Brambilla E.M."/>
            <person name="Rohde M."/>
            <person name="Verbarg S."/>
            <person name="Goker M."/>
            <person name="Bristow J."/>
            <person name="Eisen J.A."/>
            <person name="Markowitz V."/>
            <person name="Hugenholtz P."/>
            <person name="Kyrpides N.C."/>
            <person name="Klenk H.P."/>
            <person name="Woyke T."/>
        </authorList>
    </citation>
    <scope>NUCLEOTIDE SEQUENCE [LARGE SCALE GENOMIC DNA]</scope>
    <source>
        <strain evidence="5">ATCC 27775 / DSM 1100 / LMG 10767 / O</strain>
    </source>
</reference>
<dbReference type="AlphaFoldDB" id="F4L2J8"/>
<keyword evidence="5" id="KW-1185">Reference proteome</keyword>
<accession>F4L2J8</accession>
<dbReference type="HOGENOM" id="CLU_012640_1_0_10"/>
<dbReference type="OrthoDB" id="9758700at2"/>
<proteinExistence type="predicted"/>
<evidence type="ECO:0000256" key="1">
    <source>
        <dbReference type="ARBA" id="ARBA00022741"/>
    </source>
</evidence>
<dbReference type="KEGG" id="hhy:Halhy_6094"/>
<dbReference type="InterPro" id="IPR038242">
    <property type="entry name" value="Cmr2_N"/>
</dbReference>
<dbReference type="InterPro" id="IPR013407">
    <property type="entry name" value="CRISPR-assoc_prot_Cmr2"/>
</dbReference>